<feature type="compositionally biased region" description="Polar residues" evidence="1">
    <location>
        <begin position="1135"/>
        <end position="1151"/>
    </location>
</feature>
<feature type="region of interest" description="Disordered" evidence="1">
    <location>
        <begin position="1784"/>
        <end position="1810"/>
    </location>
</feature>
<feature type="region of interest" description="Disordered" evidence="1">
    <location>
        <begin position="917"/>
        <end position="1109"/>
    </location>
</feature>
<dbReference type="InterPro" id="IPR001478">
    <property type="entry name" value="PDZ"/>
</dbReference>
<feature type="compositionally biased region" description="Polar residues" evidence="1">
    <location>
        <begin position="1322"/>
        <end position="1336"/>
    </location>
</feature>
<feature type="region of interest" description="Disordered" evidence="1">
    <location>
        <begin position="660"/>
        <end position="698"/>
    </location>
</feature>
<feature type="compositionally biased region" description="Polar residues" evidence="1">
    <location>
        <begin position="953"/>
        <end position="965"/>
    </location>
</feature>
<feature type="domain" description="PDZ" evidence="2">
    <location>
        <begin position="32"/>
        <end position="81"/>
    </location>
</feature>
<dbReference type="EMBL" id="JARAKH010000028">
    <property type="protein sequence ID" value="KAK8388812.1"/>
    <property type="molecule type" value="Genomic_DNA"/>
</dbReference>
<dbReference type="Proteomes" id="UP001487740">
    <property type="component" value="Unassembled WGS sequence"/>
</dbReference>
<feature type="compositionally biased region" description="Low complexity" evidence="1">
    <location>
        <begin position="132"/>
        <end position="152"/>
    </location>
</feature>
<feature type="compositionally biased region" description="Basic and acidic residues" evidence="1">
    <location>
        <begin position="1304"/>
        <end position="1321"/>
    </location>
</feature>
<protein>
    <recommendedName>
        <fullName evidence="2">PDZ domain-containing protein</fullName>
    </recommendedName>
</protein>
<feature type="compositionally biased region" description="Polar residues" evidence="1">
    <location>
        <begin position="1183"/>
        <end position="1192"/>
    </location>
</feature>
<dbReference type="InterPro" id="IPR036034">
    <property type="entry name" value="PDZ_sf"/>
</dbReference>
<feature type="region of interest" description="Disordered" evidence="1">
    <location>
        <begin position="113"/>
        <end position="180"/>
    </location>
</feature>
<dbReference type="SUPFAM" id="SSF50156">
    <property type="entry name" value="PDZ domain-like"/>
    <property type="match status" value="1"/>
</dbReference>
<accession>A0AAW0TMR8</accession>
<evidence type="ECO:0000259" key="2">
    <source>
        <dbReference type="PROSITE" id="PS50106"/>
    </source>
</evidence>
<feature type="region of interest" description="Disordered" evidence="1">
    <location>
        <begin position="1439"/>
        <end position="1510"/>
    </location>
</feature>
<evidence type="ECO:0000313" key="3">
    <source>
        <dbReference type="EMBL" id="KAK8388812.1"/>
    </source>
</evidence>
<feature type="compositionally biased region" description="Polar residues" evidence="1">
    <location>
        <begin position="1463"/>
        <end position="1476"/>
    </location>
</feature>
<dbReference type="PROSITE" id="PS50106">
    <property type="entry name" value="PDZ"/>
    <property type="match status" value="1"/>
</dbReference>
<feature type="compositionally biased region" description="Pro residues" evidence="1">
    <location>
        <begin position="359"/>
        <end position="370"/>
    </location>
</feature>
<feature type="compositionally biased region" description="Low complexity" evidence="1">
    <location>
        <begin position="204"/>
        <end position="226"/>
    </location>
</feature>
<feature type="compositionally biased region" description="Low complexity" evidence="1">
    <location>
        <begin position="1061"/>
        <end position="1091"/>
    </location>
</feature>
<feature type="region of interest" description="Disordered" evidence="1">
    <location>
        <begin position="1658"/>
        <end position="1770"/>
    </location>
</feature>
<organism evidence="3 4">
    <name type="scientific">Scylla paramamosain</name>
    <name type="common">Mud crab</name>
    <dbReference type="NCBI Taxonomy" id="85552"/>
    <lineage>
        <taxon>Eukaryota</taxon>
        <taxon>Metazoa</taxon>
        <taxon>Ecdysozoa</taxon>
        <taxon>Arthropoda</taxon>
        <taxon>Crustacea</taxon>
        <taxon>Multicrustacea</taxon>
        <taxon>Malacostraca</taxon>
        <taxon>Eumalacostraca</taxon>
        <taxon>Eucarida</taxon>
        <taxon>Decapoda</taxon>
        <taxon>Pleocyemata</taxon>
        <taxon>Brachyura</taxon>
        <taxon>Eubrachyura</taxon>
        <taxon>Portunoidea</taxon>
        <taxon>Portunidae</taxon>
        <taxon>Portuninae</taxon>
        <taxon>Scylla</taxon>
    </lineage>
</organism>
<feature type="region of interest" description="Disordered" evidence="1">
    <location>
        <begin position="595"/>
        <end position="638"/>
    </location>
</feature>
<feature type="compositionally biased region" description="Low complexity" evidence="1">
    <location>
        <begin position="496"/>
        <end position="518"/>
    </location>
</feature>
<proteinExistence type="predicted"/>
<name>A0AAW0TMR8_SCYPA</name>
<feature type="region of interest" description="Disordered" evidence="1">
    <location>
        <begin position="496"/>
        <end position="546"/>
    </location>
</feature>
<feature type="compositionally biased region" description="Pro residues" evidence="1">
    <location>
        <begin position="1202"/>
        <end position="1218"/>
    </location>
</feature>
<feature type="compositionally biased region" description="Pro residues" evidence="1">
    <location>
        <begin position="1790"/>
        <end position="1807"/>
    </location>
</feature>
<feature type="compositionally biased region" description="Polar residues" evidence="1">
    <location>
        <begin position="1159"/>
        <end position="1169"/>
    </location>
</feature>
<keyword evidence="4" id="KW-1185">Reference proteome</keyword>
<feature type="compositionally biased region" description="Low complexity" evidence="1">
    <location>
        <begin position="165"/>
        <end position="177"/>
    </location>
</feature>
<evidence type="ECO:0000256" key="1">
    <source>
        <dbReference type="SAM" id="MobiDB-lite"/>
    </source>
</evidence>
<feature type="region of interest" description="Disordered" evidence="1">
    <location>
        <begin position="745"/>
        <end position="766"/>
    </location>
</feature>
<feature type="region of interest" description="Disordered" evidence="1">
    <location>
        <begin position="204"/>
        <end position="227"/>
    </location>
</feature>
<comment type="caution">
    <text evidence="3">The sequence shown here is derived from an EMBL/GenBank/DDBJ whole genome shotgun (WGS) entry which is preliminary data.</text>
</comment>
<gene>
    <name evidence="3" type="ORF">O3P69_020643</name>
</gene>
<feature type="compositionally biased region" description="Polar residues" evidence="1">
    <location>
        <begin position="620"/>
        <end position="634"/>
    </location>
</feature>
<feature type="region of interest" description="Disordered" evidence="1">
    <location>
        <begin position="294"/>
        <end position="481"/>
    </location>
</feature>
<feature type="compositionally biased region" description="Basic and acidic residues" evidence="1">
    <location>
        <begin position="1744"/>
        <end position="1768"/>
    </location>
</feature>
<feature type="compositionally biased region" description="Polar residues" evidence="1">
    <location>
        <begin position="1002"/>
        <end position="1016"/>
    </location>
</feature>
<feature type="compositionally biased region" description="Pro residues" evidence="1">
    <location>
        <begin position="1019"/>
        <end position="1036"/>
    </location>
</feature>
<feature type="compositionally biased region" description="Low complexity" evidence="1">
    <location>
        <begin position="423"/>
        <end position="433"/>
    </location>
</feature>
<sequence length="1893" mass="200621">MPRRGTVFVHVPLSHTFTIQVAGGDGDPFYVSQAGRTCGLREGDVVVSVDGASTARWPLALLQQTLRRAARDVVVEVLREMGDSAASVGVRAGGTELGAASLKHHTVTKAVHETEELPVVSENGKVEPCVESPQGAPASPASPSASPPCSQSMTPAATPDTEAQTVTSSQTSHTSTSFESAVSIQSTGGVLQGAVEPQAIQNISSQSQAVHSQSTQSSSISQSHSAINGHQTIQTSTAVSGQQTFQSMQSVSQTQSAQTVVQSQAAVGISSGQPLSVLEAPADQPLLEAPSVDENANSIPENIPAQPQPESVLEASPVQEPAEGSEPVAAPEPTVIPEPEAAPEPAPTTVPEPVAAAPEPVPAAPEPVVEPEPAVVEEPSAAPEPAMSSEEAVAQQPTVLPEAPVSETVVDVQESAPPPEPEPAVAAEETLAPDPQPVQEEIAEEALPAAAPEPVPAVEPEPSVVTTTSGGGGGPAVEEISQEHIKEQLHEIITEIEQQVLPEQEQEQQQQQQEVQQGVGDGGVAQTLTKPPEEAQPVVGEAGRPLEAEEVKYEYYDEDGVLHHTWRPKGKYEVPKTVIQYEDVVPIPVPDVTISLKAQAPQPAPPPPQPEPPKPEPQPTVETHQEPSSLTNGAVSPIEIPEGIPLLARILPKDHEDGEKKISLERLFTPATDSGDLTPKRSPSKKAFASSSFYRPDHPTIDDQVELAQRISFSLVDENNKMSRGQSMYMKRKKRSMRWIHAGGAHDEDAAGSAEGGEGPEEDLLLKQPPMKPPMKLLMSPKGVQDFHAVQEHYQTLMEQAVPTSPEVGKIVAEVQSPTGKGAELFAKRKKRMDKFIVDETTVQKAQTTTRAQQQQQPQSIVTDDLAVKKSAVEERNRQQQQIMGPLFKPVSSERPELANTVVERADTKLAEASWLEPPKPMPLLTPQVTPQMAPAPAAAPSGSFTLPDLTKILTQPSKPKSSEPTLEPNKPKPVPPKPKAWHSVNRAGSDDSPTPALRGGSQRTPASPALTSATCSPKPLPLPPPPPRTYSPPQPFSSVLKPSCKVNKSQAVTHSDDSRSVVSPKSAVSAAGPPVAPRPASASTTASGAPGHFPARPVAFPKPVPATTSPGMKNFVVQSSKASVETLLLDGTKFHSTSWSNPSLTPSSASPDPKHIDGSSSPASNALASVSVAERGGGAFKTSLTSGSVRPNSVPAYLPASPSPPLPPPRPTPSINTPPPVLPRKSCAKEQVELKPGTPPLYVFPDGSEASYLNENAMNHHTESCILEAPREGCLPTAGGKNSSAAIEILTHDCAIASSHLRKNTEVSRHTESTAHKTRIDTLSTQHSESTGTSTDRLESHVQNSTISGIHSSSSSSRPARPTSLPLISLSSLVNSTSLASPTSLPCNPATSPLLSAAYPGARSFSNVALLQNPFGSDISLPCVVSAAPCVMSQVGGASVQTPASPLPGPLPDLSSTPPSQVPASSSPTSRSTDAPNPLENEHKLPPTKMNTQKVHTERSPESQPDGQILHPEAAPVSLASGSFHATQDKEIELLVAAAEESTSRVDKSTTNKTDSASARLHEVYRTNAQPVLDNNQNEASLSSFSFGIPLIEISNEPRKPSLEEEELRKYMEEIKSTFQNAPTLIDTIDVQDLKPPEYYRSVSRDSMDQELNDAHATAAPDPVAKTSGDILGGESDLTHADTQHEDNPVSDMSEEKAFQKPCAGSSDTADKNTSHSEKEMGSCNANVGQPEALIEDAGYGGDDAHSEKEEEKDEEGRGQADGESRPRYGFRNCMVFTRRCYSPTNKSPSPPLSPPPTSTNPPTPSAGPAAIYSAEVKVVMRSSQPPTPATDGESHLSPHNECCPELNKVAHLHSSRAEEYRLLTTLHTAHRPPMKYNPSFFFIYLFIFLFI</sequence>
<evidence type="ECO:0000313" key="4">
    <source>
        <dbReference type="Proteomes" id="UP001487740"/>
    </source>
</evidence>
<feature type="region of interest" description="Disordered" evidence="1">
    <location>
        <begin position="1135"/>
        <end position="1218"/>
    </location>
</feature>
<feature type="compositionally biased region" description="Pro residues" evidence="1">
    <location>
        <begin position="602"/>
        <end position="618"/>
    </location>
</feature>
<feature type="compositionally biased region" description="Basic and acidic residues" evidence="1">
    <location>
        <begin position="1710"/>
        <end position="1722"/>
    </location>
</feature>
<reference evidence="3 4" key="1">
    <citation type="submission" date="2023-03" db="EMBL/GenBank/DDBJ databases">
        <title>High-quality genome of Scylla paramamosain provides insights in environmental adaptation.</title>
        <authorList>
            <person name="Zhang L."/>
        </authorList>
    </citation>
    <scope>NUCLEOTIDE SEQUENCE [LARGE SCALE GENOMIC DNA]</scope>
    <source>
        <strain evidence="3">LZ_2023a</strain>
        <tissue evidence="3">Muscle</tissue>
    </source>
</reference>
<feature type="region of interest" description="Disordered" evidence="1">
    <location>
        <begin position="1303"/>
        <end position="1340"/>
    </location>
</feature>
<feature type="compositionally biased region" description="Pro residues" evidence="1">
    <location>
        <begin position="334"/>
        <end position="350"/>
    </location>
</feature>
<feature type="compositionally biased region" description="Basic and acidic residues" evidence="1">
    <location>
        <begin position="1678"/>
        <end position="1700"/>
    </location>
</feature>
<feature type="compositionally biased region" description="Low complexity" evidence="1">
    <location>
        <begin position="371"/>
        <end position="394"/>
    </location>
</feature>